<dbReference type="STRING" id="299467.A0A443SDA2"/>
<protein>
    <submittedName>
        <fullName evidence="10">Metaxin-1-like protein</fullName>
    </submittedName>
</protein>
<name>A0A443SDA2_9ACAR</name>
<keyword evidence="11" id="KW-1185">Reference proteome</keyword>
<dbReference type="Gene3D" id="1.20.1050.10">
    <property type="match status" value="1"/>
</dbReference>
<proteinExistence type="inferred from homology"/>
<evidence type="ECO:0000259" key="8">
    <source>
        <dbReference type="Pfam" id="PF10568"/>
    </source>
</evidence>
<dbReference type="InterPro" id="IPR050931">
    <property type="entry name" value="Mito_Protein_Transport_Metaxin"/>
</dbReference>
<keyword evidence="6" id="KW-0496">Mitochondrion</keyword>
<evidence type="ECO:0000259" key="9">
    <source>
        <dbReference type="Pfam" id="PF17171"/>
    </source>
</evidence>
<gene>
    <name evidence="10" type="ORF">B4U80_02830</name>
</gene>
<keyword evidence="4" id="KW-1000">Mitochondrion outer membrane</keyword>
<dbReference type="CDD" id="cd03212">
    <property type="entry name" value="GST_C_Metaxin1_3"/>
    <property type="match status" value="1"/>
</dbReference>
<feature type="domain" description="Metaxin glutathione S-transferase" evidence="9">
    <location>
        <begin position="169"/>
        <end position="233"/>
    </location>
</feature>
<dbReference type="PANTHER" id="PTHR12289">
    <property type="entry name" value="METAXIN RELATED"/>
    <property type="match status" value="1"/>
</dbReference>
<dbReference type="Proteomes" id="UP000288716">
    <property type="component" value="Unassembled WGS sequence"/>
</dbReference>
<dbReference type="Pfam" id="PF10568">
    <property type="entry name" value="Tom37"/>
    <property type="match status" value="1"/>
</dbReference>
<dbReference type="SUPFAM" id="SSF47616">
    <property type="entry name" value="GST C-terminal domain-like"/>
    <property type="match status" value="1"/>
</dbReference>
<reference evidence="10 11" key="1">
    <citation type="journal article" date="2018" name="Gigascience">
        <title>Genomes of trombidid mites reveal novel predicted allergens and laterally-transferred genes associated with secondary metabolism.</title>
        <authorList>
            <person name="Dong X."/>
            <person name="Chaisiri K."/>
            <person name="Xia D."/>
            <person name="Armstrong S.D."/>
            <person name="Fang Y."/>
            <person name="Donnelly M.J."/>
            <person name="Kadowaki T."/>
            <person name="McGarry J.W."/>
            <person name="Darby A.C."/>
            <person name="Makepeace B.L."/>
        </authorList>
    </citation>
    <scope>NUCLEOTIDE SEQUENCE [LARGE SCALE GENOMIC DNA]</scope>
    <source>
        <strain evidence="10">UoL-UT</strain>
    </source>
</reference>
<dbReference type="GO" id="GO:0015031">
    <property type="term" value="P:protein transport"/>
    <property type="evidence" value="ECO:0007669"/>
    <property type="project" value="UniProtKB-KW"/>
</dbReference>
<dbReference type="InterPro" id="IPR033468">
    <property type="entry name" value="Metaxin_GST"/>
</dbReference>
<evidence type="ECO:0000256" key="1">
    <source>
        <dbReference type="ARBA" id="ARBA00004294"/>
    </source>
</evidence>
<comment type="caution">
    <text evidence="10">The sequence shown here is derived from an EMBL/GenBank/DDBJ whole genome shotgun (WGS) entry which is preliminary data.</text>
</comment>
<evidence type="ECO:0000256" key="3">
    <source>
        <dbReference type="ARBA" id="ARBA00022448"/>
    </source>
</evidence>
<evidence type="ECO:0000256" key="6">
    <source>
        <dbReference type="ARBA" id="ARBA00023128"/>
    </source>
</evidence>
<evidence type="ECO:0000256" key="2">
    <source>
        <dbReference type="ARBA" id="ARBA00009170"/>
    </source>
</evidence>
<keyword evidence="5" id="KW-0653">Protein transport</keyword>
<dbReference type="GO" id="GO:0007005">
    <property type="term" value="P:mitochondrion organization"/>
    <property type="evidence" value="ECO:0007669"/>
    <property type="project" value="TreeGrafter"/>
</dbReference>
<dbReference type="EMBL" id="NCKV01003647">
    <property type="protein sequence ID" value="RWS25498.1"/>
    <property type="molecule type" value="Genomic_DNA"/>
</dbReference>
<keyword evidence="3" id="KW-0813">Transport</keyword>
<evidence type="ECO:0000256" key="4">
    <source>
        <dbReference type="ARBA" id="ARBA00022787"/>
    </source>
</evidence>
<evidence type="ECO:0000256" key="7">
    <source>
        <dbReference type="ARBA" id="ARBA00023136"/>
    </source>
</evidence>
<sequence>MEVDLWSGDFGLPSVDSNCLQILALTTFSKVPVKVNFSNNPWKWFSSTLPVFRSSSKGTMTKFSEVWSFFKSEVQNYDIESHLSKKDLSDINAYIAMVTHKLEPCLMYLWWGDEKNYIEFTRPWFAKKIPFPGNYFIPGHLQRKVDEMLKATFENIDESQIPAILFSDAQKCMTLLSEKLSHNEYFIGKKPTAFDAVAFSYLAPILMVPFPNSKQLQNHLKACTNLTKFVERIIERYFPVANKSDKSKFENASQTPSDDVDFPHKWRDIILSTLFASAAMIGYSLVVGIIRVSFNDKIEDEENDSDEEET</sequence>
<dbReference type="GO" id="GO:0001401">
    <property type="term" value="C:SAM complex"/>
    <property type="evidence" value="ECO:0007669"/>
    <property type="project" value="InterPro"/>
</dbReference>
<comment type="subcellular location">
    <subcellularLocation>
        <location evidence="1">Mitochondrion outer membrane</location>
    </subcellularLocation>
</comment>
<evidence type="ECO:0000313" key="10">
    <source>
        <dbReference type="EMBL" id="RWS25498.1"/>
    </source>
</evidence>
<dbReference type="Pfam" id="PF17171">
    <property type="entry name" value="GST_C_6"/>
    <property type="match status" value="1"/>
</dbReference>
<accession>A0A443SDA2</accession>
<comment type="similarity">
    <text evidence="2">Belongs to the metaxin family.</text>
</comment>
<keyword evidence="7" id="KW-0472">Membrane</keyword>
<dbReference type="PANTHER" id="PTHR12289:SF41">
    <property type="entry name" value="FAILED AXON CONNECTIONS-RELATED"/>
    <property type="match status" value="1"/>
</dbReference>
<dbReference type="VEuPathDB" id="VectorBase:LDEU006542"/>
<dbReference type="InterPro" id="IPR019564">
    <property type="entry name" value="Sam37/metaxin_N"/>
</dbReference>
<dbReference type="AlphaFoldDB" id="A0A443SDA2"/>
<dbReference type="InterPro" id="IPR036282">
    <property type="entry name" value="Glutathione-S-Trfase_C_sf"/>
</dbReference>
<evidence type="ECO:0000313" key="11">
    <source>
        <dbReference type="Proteomes" id="UP000288716"/>
    </source>
</evidence>
<evidence type="ECO:0000256" key="5">
    <source>
        <dbReference type="ARBA" id="ARBA00022927"/>
    </source>
</evidence>
<dbReference type="OrthoDB" id="5835136at2759"/>
<feature type="domain" description="Mitochondrial outer membrane transport complex Sam37/metaxin N-terminal" evidence="8">
    <location>
        <begin position="19"/>
        <end position="141"/>
    </location>
</feature>
<organism evidence="10 11">
    <name type="scientific">Leptotrombidium deliense</name>
    <dbReference type="NCBI Taxonomy" id="299467"/>
    <lineage>
        <taxon>Eukaryota</taxon>
        <taxon>Metazoa</taxon>
        <taxon>Ecdysozoa</taxon>
        <taxon>Arthropoda</taxon>
        <taxon>Chelicerata</taxon>
        <taxon>Arachnida</taxon>
        <taxon>Acari</taxon>
        <taxon>Acariformes</taxon>
        <taxon>Trombidiformes</taxon>
        <taxon>Prostigmata</taxon>
        <taxon>Anystina</taxon>
        <taxon>Parasitengona</taxon>
        <taxon>Trombiculoidea</taxon>
        <taxon>Trombiculidae</taxon>
        <taxon>Leptotrombidium</taxon>
    </lineage>
</organism>